<accession>A0A402APP0</accession>
<gene>
    <name evidence="1" type="ORF">KDK_48860</name>
</gene>
<dbReference type="Proteomes" id="UP000287188">
    <property type="component" value="Unassembled WGS sequence"/>
</dbReference>
<dbReference type="AlphaFoldDB" id="A0A402APP0"/>
<name>A0A402APP0_9CHLR</name>
<evidence type="ECO:0000313" key="2">
    <source>
        <dbReference type="Proteomes" id="UP000287188"/>
    </source>
</evidence>
<reference evidence="2" key="1">
    <citation type="submission" date="2018-12" db="EMBL/GenBank/DDBJ databases">
        <title>Tengunoibacter tsumagoiensis gen. nov., sp. nov., Dictyobacter kobayashii sp. nov., D. alpinus sp. nov., and D. joshuensis sp. nov. and description of Dictyobacteraceae fam. nov. within the order Ktedonobacterales isolated from Tengu-no-mugimeshi.</title>
        <authorList>
            <person name="Wang C.M."/>
            <person name="Zheng Y."/>
            <person name="Sakai Y."/>
            <person name="Toyoda A."/>
            <person name="Minakuchi Y."/>
            <person name="Abe K."/>
            <person name="Yokota A."/>
            <person name="Yabe S."/>
        </authorList>
    </citation>
    <scope>NUCLEOTIDE SEQUENCE [LARGE SCALE GENOMIC DNA]</scope>
    <source>
        <strain evidence="2">Uno11</strain>
    </source>
</reference>
<comment type="caution">
    <text evidence="1">The sequence shown here is derived from an EMBL/GenBank/DDBJ whole genome shotgun (WGS) entry which is preliminary data.</text>
</comment>
<proteinExistence type="predicted"/>
<dbReference type="InterPro" id="IPR023296">
    <property type="entry name" value="Glyco_hydro_beta-prop_sf"/>
</dbReference>
<organism evidence="1 2">
    <name type="scientific">Dictyobacter kobayashii</name>
    <dbReference type="NCBI Taxonomy" id="2014872"/>
    <lineage>
        <taxon>Bacteria</taxon>
        <taxon>Bacillati</taxon>
        <taxon>Chloroflexota</taxon>
        <taxon>Ktedonobacteria</taxon>
        <taxon>Ktedonobacterales</taxon>
        <taxon>Dictyobacteraceae</taxon>
        <taxon>Dictyobacter</taxon>
    </lineage>
</organism>
<keyword evidence="2" id="KW-1185">Reference proteome</keyword>
<dbReference type="PANTHER" id="PTHR43101:SF1">
    <property type="entry name" value="BETA-FRUCTOSIDASE"/>
    <property type="match status" value="1"/>
</dbReference>
<dbReference type="Gene3D" id="2.115.10.20">
    <property type="entry name" value="Glycosyl hydrolase domain, family 43"/>
    <property type="match status" value="1"/>
</dbReference>
<dbReference type="Gene3D" id="2.60.120.560">
    <property type="entry name" value="Exo-inulinase, domain 1"/>
    <property type="match status" value="1"/>
</dbReference>
<sequence length="124" mass="13539">MFGWLREGRPDEALQAAGWAGAMSLPRILSLQPDDTLKIEPAAELTQLRRRHLTVAPQAVTGQRTVINQLSTNALEIILEIESNAATSCGLEIQDSAYPQEGIRINLQATELSIEQRGEECATA</sequence>
<dbReference type="InterPro" id="IPR051214">
    <property type="entry name" value="GH32_Enzymes"/>
</dbReference>
<evidence type="ECO:0000313" key="1">
    <source>
        <dbReference type="EMBL" id="GCE21086.1"/>
    </source>
</evidence>
<dbReference type="PANTHER" id="PTHR43101">
    <property type="entry name" value="BETA-FRUCTOSIDASE"/>
    <property type="match status" value="1"/>
</dbReference>
<dbReference type="EMBL" id="BIFS01000001">
    <property type="protein sequence ID" value="GCE21086.1"/>
    <property type="molecule type" value="Genomic_DNA"/>
</dbReference>
<protein>
    <submittedName>
        <fullName evidence="1">Uncharacterized protein</fullName>
    </submittedName>
</protein>